<dbReference type="InterPro" id="IPR037914">
    <property type="entry name" value="SpoVT-AbrB_sf"/>
</dbReference>
<dbReference type="PANTHER" id="PTHR34701:SF1">
    <property type="entry name" value="TRANSCRIPTIONAL REGULATOR MRAZ"/>
    <property type="match status" value="1"/>
</dbReference>
<dbReference type="GO" id="GO:0009295">
    <property type="term" value="C:nucleoid"/>
    <property type="evidence" value="ECO:0007669"/>
    <property type="project" value="UniProtKB-SubCell"/>
</dbReference>
<evidence type="ECO:0000313" key="10">
    <source>
        <dbReference type="Proteomes" id="UP000176800"/>
    </source>
</evidence>
<evidence type="ECO:0000256" key="1">
    <source>
        <dbReference type="ARBA" id="ARBA00013860"/>
    </source>
</evidence>
<dbReference type="PROSITE" id="PS51740">
    <property type="entry name" value="SPOVT_ABRB"/>
    <property type="match status" value="2"/>
</dbReference>
<dbReference type="CDD" id="cd16320">
    <property type="entry name" value="MraZ_N"/>
    <property type="match status" value="1"/>
</dbReference>
<keyword evidence="6 7" id="KW-0804">Transcription</keyword>
<comment type="subunit">
    <text evidence="7">Forms oligomers.</text>
</comment>
<keyword evidence="9" id="KW-0132">Cell division</keyword>
<gene>
    <name evidence="7" type="primary">mraZ</name>
    <name evidence="9" type="ORF">A3B14_01185</name>
</gene>
<dbReference type="CDD" id="cd16321">
    <property type="entry name" value="MraZ_C"/>
    <property type="match status" value="1"/>
</dbReference>
<keyword evidence="9" id="KW-0131">Cell cycle</keyword>
<evidence type="ECO:0000313" key="9">
    <source>
        <dbReference type="EMBL" id="OHB03929.1"/>
    </source>
</evidence>
<evidence type="ECO:0000256" key="2">
    <source>
        <dbReference type="ARBA" id="ARBA00022490"/>
    </source>
</evidence>
<dbReference type="Proteomes" id="UP000176800">
    <property type="component" value="Unassembled WGS sequence"/>
</dbReference>
<organism evidence="9 10">
    <name type="scientific">Candidatus Zambryskibacteria bacterium RIFCSPLOWO2_01_FULL_45_21</name>
    <dbReference type="NCBI Taxonomy" id="1802761"/>
    <lineage>
        <taxon>Bacteria</taxon>
        <taxon>Candidatus Zambryskiibacteriota</taxon>
    </lineage>
</organism>
<dbReference type="InterPro" id="IPR035642">
    <property type="entry name" value="MraZ_N"/>
</dbReference>
<dbReference type="InterPro" id="IPR007159">
    <property type="entry name" value="SpoVT-AbrB_dom"/>
</dbReference>
<dbReference type="PANTHER" id="PTHR34701">
    <property type="entry name" value="TRANSCRIPTIONAL REGULATOR MRAZ"/>
    <property type="match status" value="1"/>
</dbReference>
<evidence type="ECO:0000256" key="5">
    <source>
        <dbReference type="ARBA" id="ARBA00023125"/>
    </source>
</evidence>
<feature type="domain" description="SpoVT-AbrB" evidence="8">
    <location>
        <begin position="76"/>
        <end position="119"/>
    </location>
</feature>
<evidence type="ECO:0000256" key="4">
    <source>
        <dbReference type="ARBA" id="ARBA00023015"/>
    </source>
</evidence>
<dbReference type="GO" id="GO:0000976">
    <property type="term" value="F:transcription cis-regulatory region binding"/>
    <property type="evidence" value="ECO:0007669"/>
    <property type="project" value="TreeGrafter"/>
</dbReference>
<keyword evidence="3" id="KW-0677">Repeat</keyword>
<evidence type="ECO:0000256" key="3">
    <source>
        <dbReference type="ARBA" id="ARBA00022737"/>
    </source>
</evidence>
<dbReference type="GO" id="GO:0003700">
    <property type="term" value="F:DNA-binding transcription factor activity"/>
    <property type="evidence" value="ECO:0007669"/>
    <property type="project" value="UniProtKB-UniRule"/>
</dbReference>
<dbReference type="Gene3D" id="3.40.1550.20">
    <property type="entry name" value="Transcriptional regulator MraZ domain"/>
    <property type="match status" value="1"/>
</dbReference>
<reference evidence="9 10" key="1">
    <citation type="journal article" date="2016" name="Nat. Commun.">
        <title>Thousands of microbial genomes shed light on interconnected biogeochemical processes in an aquifer system.</title>
        <authorList>
            <person name="Anantharaman K."/>
            <person name="Brown C.T."/>
            <person name="Hug L.A."/>
            <person name="Sharon I."/>
            <person name="Castelle C.J."/>
            <person name="Probst A.J."/>
            <person name="Thomas B.C."/>
            <person name="Singh A."/>
            <person name="Wilkins M.J."/>
            <person name="Karaoz U."/>
            <person name="Brodie E.L."/>
            <person name="Williams K.H."/>
            <person name="Hubbard S.S."/>
            <person name="Banfield J.F."/>
        </authorList>
    </citation>
    <scope>NUCLEOTIDE SEQUENCE [LARGE SCALE GENOMIC DNA]</scope>
</reference>
<dbReference type="EMBL" id="MHWE01000012">
    <property type="protein sequence ID" value="OHB03929.1"/>
    <property type="molecule type" value="Genomic_DNA"/>
</dbReference>
<evidence type="ECO:0000256" key="7">
    <source>
        <dbReference type="HAMAP-Rule" id="MF_01008"/>
    </source>
</evidence>
<feature type="domain" description="SpoVT-AbrB" evidence="8">
    <location>
        <begin position="5"/>
        <end position="47"/>
    </location>
</feature>
<keyword evidence="4 7" id="KW-0805">Transcription regulation</keyword>
<protein>
    <recommendedName>
        <fullName evidence="1 7">Transcriptional regulator MraZ</fullName>
    </recommendedName>
</protein>
<dbReference type="GO" id="GO:0051301">
    <property type="term" value="P:cell division"/>
    <property type="evidence" value="ECO:0007669"/>
    <property type="project" value="UniProtKB-KW"/>
</dbReference>
<keyword evidence="2 7" id="KW-0963">Cytoplasm</keyword>
<dbReference type="GO" id="GO:0005737">
    <property type="term" value="C:cytoplasm"/>
    <property type="evidence" value="ECO:0007669"/>
    <property type="project" value="UniProtKB-UniRule"/>
</dbReference>
<dbReference type="InterPro" id="IPR020603">
    <property type="entry name" value="MraZ_dom"/>
</dbReference>
<sequence>MFIGEYTHTVDEKKRISLPSKFRKELGKKIVVTHGLDNCLLVYSLRSWGEIAQKLGSLPMGQRDTRGFGRFMLAGAVEMDVDSIGRILVPEFLRDYADLKTKVVFAGVYDRIEIWNDRQWVLYKKRIEKDADGMAEKLGEIGVF</sequence>
<dbReference type="SUPFAM" id="SSF89447">
    <property type="entry name" value="AbrB/MazE/MraZ-like"/>
    <property type="match status" value="1"/>
</dbReference>
<dbReference type="Pfam" id="PF02381">
    <property type="entry name" value="MraZ"/>
    <property type="match status" value="2"/>
</dbReference>
<dbReference type="NCBIfam" id="TIGR00242">
    <property type="entry name" value="division/cell wall cluster transcriptional repressor MraZ"/>
    <property type="match status" value="1"/>
</dbReference>
<name>A0A1G2U394_9BACT</name>
<evidence type="ECO:0000256" key="6">
    <source>
        <dbReference type="ARBA" id="ARBA00023163"/>
    </source>
</evidence>
<comment type="caution">
    <text evidence="9">The sequence shown here is derived from an EMBL/GenBank/DDBJ whole genome shotgun (WGS) entry which is preliminary data.</text>
</comment>
<keyword evidence="5 7" id="KW-0238">DNA-binding</keyword>
<proteinExistence type="inferred from homology"/>
<dbReference type="InterPro" id="IPR038619">
    <property type="entry name" value="MraZ_sf"/>
</dbReference>
<dbReference type="InterPro" id="IPR003444">
    <property type="entry name" value="MraZ"/>
</dbReference>
<dbReference type="InterPro" id="IPR035644">
    <property type="entry name" value="MraZ_C"/>
</dbReference>
<comment type="subcellular location">
    <subcellularLocation>
        <location evidence="7">Cytoplasm</location>
        <location evidence="7">Nucleoid</location>
    </subcellularLocation>
</comment>
<accession>A0A1G2U394</accession>
<comment type="similarity">
    <text evidence="7">Belongs to the MraZ family.</text>
</comment>
<dbReference type="HAMAP" id="MF_01008">
    <property type="entry name" value="MraZ"/>
    <property type="match status" value="1"/>
</dbReference>
<evidence type="ECO:0000259" key="8">
    <source>
        <dbReference type="PROSITE" id="PS51740"/>
    </source>
</evidence>
<dbReference type="AlphaFoldDB" id="A0A1G2U394"/>
<dbReference type="GO" id="GO:2000143">
    <property type="term" value="P:negative regulation of DNA-templated transcription initiation"/>
    <property type="evidence" value="ECO:0007669"/>
    <property type="project" value="TreeGrafter"/>
</dbReference>